<dbReference type="SUPFAM" id="SSF48452">
    <property type="entry name" value="TPR-like"/>
    <property type="match status" value="1"/>
</dbReference>
<dbReference type="AlphaFoldDB" id="A0A7R8D048"/>
<dbReference type="GO" id="GO:0005634">
    <property type="term" value="C:nucleus"/>
    <property type="evidence" value="ECO:0007669"/>
    <property type="project" value="TreeGrafter"/>
</dbReference>
<keyword evidence="1" id="KW-0489">Methyltransferase</keyword>
<keyword evidence="8" id="KW-1185">Reference proteome</keyword>
<dbReference type="InterPro" id="IPR046341">
    <property type="entry name" value="SET_dom_sf"/>
</dbReference>
<evidence type="ECO:0000313" key="7">
    <source>
        <dbReference type="EMBL" id="CAF2940374.1"/>
    </source>
</evidence>
<keyword evidence="5" id="KW-0863">Zinc-finger</keyword>
<dbReference type="GO" id="GO:0008168">
    <property type="term" value="F:methyltransferase activity"/>
    <property type="evidence" value="ECO:0007669"/>
    <property type="project" value="UniProtKB-KW"/>
</dbReference>
<dbReference type="Gene3D" id="1.25.40.10">
    <property type="entry name" value="Tetratricopeptide repeat domain"/>
    <property type="match status" value="1"/>
</dbReference>
<evidence type="ECO:0000256" key="1">
    <source>
        <dbReference type="ARBA" id="ARBA00022603"/>
    </source>
</evidence>
<evidence type="ECO:0000256" key="4">
    <source>
        <dbReference type="ARBA" id="ARBA00022723"/>
    </source>
</evidence>
<dbReference type="PROSITE" id="PS50005">
    <property type="entry name" value="TPR"/>
    <property type="match status" value="1"/>
</dbReference>
<dbReference type="InterPro" id="IPR002893">
    <property type="entry name" value="Znf_MYND"/>
</dbReference>
<dbReference type="Pfam" id="PF01753">
    <property type="entry name" value="zf-MYND"/>
    <property type="match status" value="1"/>
</dbReference>
<protein>
    <submittedName>
        <fullName evidence="7">(salmon louse) hypothetical protein</fullName>
    </submittedName>
</protein>
<dbReference type="GO" id="GO:0032259">
    <property type="term" value="P:methylation"/>
    <property type="evidence" value="ECO:0007669"/>
    <property type="project" value="UniProtKB-KW"/>
</dbReference>
<evidence type="ECO:0000256" key="3">
    <source>
        <dbReference type="ARBA" id="ARBA00022691"/>
    </source>
</evidence>
<dbReference type="InterPro" id="IPR019734">
    <property type="entry name" value="TPR_rpt"/>
</dbReference>
<dbReference type="GO" id="GO:0005737">
    <property type="term" value="C:cytoplasm"/>
    <property type="evidence" value="ECO:0007669"/>
    <property type="project" value="TreeGrafter"/>
</dbReference>
<keyword evidence="2" id="KW-0808">Transferase</keyword>
<dbReference type="InterPro" id="IPR052097">
    <property type="entry name" value="SET-MYND_domain_protein"/>
</dbReference>
<dbReference type="GO" id="GO:0008270">
    <property type="term" value="F:zinc ion binding"/>
    <property type="evidence" value="ECO:0007669"/>
    <property type="project" value="UniProtKB-KW"/>
</dbReference>
<dbReference type="GO" id="GO:0042826">
    <property type="term" value="F:histone deacetylase binding"/>
    <property type="evidence" value="ECO:0007669"/>
    <property type="project" value="TreeGrafter"/>
</dbReference>
<dbReference type="SUPFAM" id="SSF144232">
    <property type="entry name" value="HIT/MYND zinc finger-like"/>
    <property type="match status" value="1"/>
</dbReference>
<dbReference type="PANTHER" id="PTHR46165:SF7">
    <property type="entry name" value="SET AND MYND DOMAIN-CONTAINING PROTEIN 4"/>
    <property type="match status" value="1"/>
</dbReference>
<accession>A0A7R8D048</accession>
<keyword evidence="4" id="KW-0479">Metal-binding</keyword>
<dbReference type="InterPro" id="IPR011990">
    <property type="entry name" value="TPR-like_helical_dom_sf"/>
</dbReference>
<evidence type="ECO:0000256" key="2">
    <source>
        <dbReference type="ARBA" id="ARBA00022679"/>
    </source>
</evidence>
<evidence type="ECO:0000256" key="6">
    <source>
        <dbReference type="ARBA" id="ARBA00022833"/>
    </source>
</evidence>
<reference evidence="7" key="1">
    <citation type="submission" date="2021-02" db="EMBL/GenBank/DDBJ databases">
        <authorList>
            <person name="Bekaert M."/>
        </authorList>
    </citation>
    <scope>NUCLEOTIDE SEQUENCE</scope>
    <source>
        <strain evidence="7">IoA-00</strain>
    </source>
</reference>
<dbReference type="EMBL" id="HG994584">
    <property type="protein sequence ID" value="CAF2940374.1"/>
    <property type="molecule type" value="Genomic_DNA"/>
</dbReference>
<keyword evidence="6" id="KW-0862">Zinc</keyword>
<name>A0A7R8D048_LEPSM</name>
<sequence>MWSNGNGFVQTVFSQISFEKNPKIWANPDPSLDSDRILFLSDLSETCFRKYLRKEHLKKNAKLSGAFREKGNCLYKNGDFNASLSVYNQALCLAPKSEDVYPITLANRSAVWYALQKYENSIADITRSLASSYPKELRFKLLERKAKCQMALKWKKCSEETIEEFVDCVKDPSSFKLGFADSVSIGHSPTQGRFTYANRDINPGEIIAVDEPYVKQLDKEHIKTHCWHCLGRAPLPIPCDNCSGVMFCSDVCLRLSSTSYHKYECGITDIIQNGGVGTWILAYRAISSRPFSFWQNLDMKNSEEGGEENL</sequence>
<evidence type="ECO:0000313" key="8">
    <source>
        <dbReference type="Proteomes" id="UP000675881"/>
    </source>
</evidence>
<gene>
    <name evidence="7" type="ORF">LSAA_10546</name>
</gene>
<keyword evidence="3" id="KW-0949">S-adenosyl-L-methionine</keyword>
<dbReference type="OrthoDB" id="1028014at2759"/>
<organism evidence="7 8">
    <name type="scientific">Lepeophtheirus salmonis</name>
    <name type="common">Salmon louse</name>
    <name type="synonym">Caligus salmonis</name>
    <dbReference type="NCBI Taxonomy" id="72036"/>
    <lineage>
        <taxon>Eukaryota</taxon>
        <taxon>Metazoa</taxon>
        <taxon>Ecdysozoa</taxon>
        <taxon>Arthropoda</taxon>
        <taxon>Crustacea</taxon>
        <taxon>Multicrustacea</taxon>
        <taxon>Hexanauplia</taxon>
        <taxon>Copepoda</taxon>
        <taxon>Siphonostomatoida</taxon>
        <taxon>Caligidae</taxon>
        <taxon>Lepeophtheirus</taxon>
    </lineage>
</organism>
<dbReference type="Proteomes" id="UP000675881">
    <property type="component" value="Chromosome 5"/>
</dbReference>
<dbReference type="PANTHER" id="PTHR46165">
    <property type="entry name" value="SET AND MYND DOMAIN-CONTAINING PROTEIN 4"/>
    <property type="match status" value="1"/>
</dbReference>
<dbReference type="SUPFAM" id="SSF82199">
    <property type="entry name" value="SET domain"/>
    <property type="match status" value="1"/>
</dbReference>
<evidence type="ECO:0000256" key="5">
    <source>
        <dbReference type="ARBA" id="ARBA00022771"/>
    </source>
</evidence>
<proteinExistence type="predicted"/>